<protein>
    <submittedName>
        <fullName evidence="1">Cytochrome P450</fullName>
    </submittedName>
</protein>
<proteinExistence type="predicted"/>
<gene>
    <name evidence="1" type="ORF">BV22DRAFT_74883</name>
</gene>
<accession>A0ACB8BWL1</accession>
<dbReference type="Proteomes" id="UP000790709">
    <property type="component" value="Unassembled WGS sequence"/>
</dbReference>
<organism evidence="1 2">
    <name type="scientific">Leucogyrophana mollusca</name>
    <dbReference type="NCBI Taxonomy" id="85980"/>
    <lineage>
        <taxon>Eukaryota</taxon>
        <taxon>Fungi</taxon>
        <taxon>Dikarya</taxon>
        <taxon>Basidiomycota</taxon>
        <taxon>Agaricomycotina</taxon>
        <taxon>Agaricomycetes</taxon>
        <taxon>Agaricomycetidae</taxon>
        <taxon>Boletales</taxon>
        <taxon>Boletales incertae sedis</taxon>
        <taxon>Leucogyrophana</taxon>
    </lineage>
</organism>
<name>A0ACB8BWL1_9AGAM</name>
<reference evidence="1" key="1">
    <citation type="journal article" date="2021" name="New Phytol.">
        <title>Evolutionary innovations through gain and loss of genes in the ectomycorrhizal Boletales.</title>
        <authorList>
            <person name="Wu G."/>
            <person name="Miyauchi S."/>
            <person name="Morin E."/>
            <person name="Kuo A."/>
            <person name="Drula E."/>
            <person name="Varga T."/>
            <person name="Kohler A."/>
            <person name="Feng B."/>
            <person name="Cao Y."/>
            <person name="Lipzen A."/>
            <person name="Daum C."/>
            <person name="Hundley H."/>
            <person name="Pangilinan J."/>
            <person name="Johnson J."/>
            <person name="Barry K."/>
            <person name="LaButti K."/>
            <person name="Ng V."/>
            <person name="Ahrendt S."/>
            <person name="Min B."/>
            <person name="Choi I.G."/>
            <person name="Park H."/>
            <person name="Plett J.M."/>
            <person name="Magnuson J."/>
            <person name="Spatafora J.W."/>
            <person name="Nagy L.G."/>
            <person name="Henrissat B."/>
            <person name="Grigoriev I.V."/>
            <person name="Yang Z.L."/>
            <person name="Xu J."/>
            <person name="Martin F.M."/>
        </authorList>
    </citation>
    <scope>NUCLEOTIDE SEQUENCE</scope>
    <source>
        <strain evidence="1">KUC20120723A-06</strain>
    </source>
</reference>
<sequence length="388" mass="43717">MKESSEPPFSDVFGLSSISRNIHIFWIKNRIWTRWTRFSETAVTLPIDTFVSLAKNVFEVIETAGTDLDTHTVSWSDLAQRFTLDAVGTSTIGHNFDAIRTESPFVRDYNAFMRDVASPLYLVFPSLEQLWPRTKVASLMENLISGFEQALREKVENPGDDIMTYMVRHPEMSAKELRDNMATLFLAGHDTTSAAISSLVYFLAVNQSVQVRVRAEVISVLGPDAEPSQSTLSPQSLPYLHASIREVLRINPPASYVSPRISPLGIDLGNYYIPPQTPTIFNIYAVHHNDAIWGDPGVFRPERFLEEQSVHSKATLIPFSSGPRQCPAQNFALYEMRTMAVMLVREYEWVLPEPSIHADGIKNAFSPFALTLPCDLDITFRRRARASS</sequence>
<evidence type="ECO:0000313" key="2">
    <source>
        <dbReference type="Proteomes" id="UP000790709"/>
    </source>
</evidence>
<dbReference type="EMBL" id="MU266333">
    <property type="protein sequence ID" value="KAH7930351.1"/>
    <property type="molecule type" value="Genomic_DNA"/>
</dbReference>
<evidence type="ECO:0000313" key="1">
    <source>
        <dbReference type="EMBL" id="KAH7930351.1"/>
    </source>
</evidence>
<comment type="caution">
    <text evidence="1">The sequence shown here is derived from an EMBL/GenBank/DDBJ whole genome shotgun (WGS) entry which is preliminary data.</text>
</comment>
<keyword evidence="2" id="KW-1185">Reference proteome</keyword>